<evidence type="ECO:0000259" key="1">
    <source>
        <dbReference type="Pfam" id="PF12728"/>
    </source>
</evidence>
<dbReference type="InterPro" id="IPR009061">
    <property type="entry name" value="DNA-bd_dom_put_sf"/>
</dbReference>
<organism evidence="2 3">
    <name type="scientific">Phytomonospora endophytica</name>
    <dbReference type="NCBI Taxonomy" id="714109"/>
    <lineage>
        <taxon>Bacteria</taxon>
        <taxon>Bacillati</taxon>
        <taxon>Actinomycetota</taxon>
        <taxon>Actinomycetes</taxon>
        <taxon>Micromonosporales</taxon>
        <taxon>Micromonosporaceae</taxon>
        <taxon>Phytomonospora</taxon>
    </lineage>
</organism>
<evidence type="ECO:0000313" key="3">
    <source>
        <dbReference type="Proteomes" id="UP000548476"/>
    </source>
</evidence>
<comment type="caution">
    <text evidence="2">The sequence shown here is derived from an EMBL/GenBank/DDBJ whole genome shotgun (WGS) entry which is preliminary data.</text>
</comment>
<dbReference type="EMBL" id="JACHGT010000003">
    <property type="protein sequence ID" value="MBB6033719.1"/>
    <property type="molecule type" value="Genomic_DNA"/>
</dbReference>
<dbReference type="GO" id="GO:0003677">
    <property type="term" value="F:DNA binding"/>
    <property type="evidence" value="ECO:0007669"/>
    <property type="project" value="InterPro"/>
</dbReference>
<proteinExistence type="predicted"/>
<dbReference type="Gene3D" id="1.10.1660.10">
    <property type="match status" value="1"/>
</dbReference>
<protein>
    <submittedName>
        <fullName evidence="2">Excisionase family DNA binding protein</fullName>
    </submittedName>
</protein>
<dbReference type="SUPFAM" id="SSF46955">
    <property type="entry name" value="Putative DNA-binding domain"/>
    <property type="match status" value="1"/>
</dbReference>
<sequence length="147" mass="16137">MSASLYSVDQVAELLGLHVKTVRNYVRDGKLKATRIGKQYRIARADLEKFTGTAAPSPVREEAARTRAVEVSAVVQVEAIGREEVSWLANTITGHSLGPPQGGERLRVENVYDEERAVLRIIVHGGPGRCAALLELVDTLLKERRHG</sequence>
<gene>
    <name evidence="2" type="ORF">HNR73_001569</name>
</gene>
<evidence type="ECO:0000313" key="2">
    <source>
        <dbReference type="EMBL" id="MBB6033719.1"/>
    </source>
</evidence>
<accession>A0A841FM88</accession>
<reference evidence="2 3" key="1">
    <citation type="submission" date="2020-08" db="EMBL/GenBank/DDBJ databases">
        <title>Genomic Encyclopedia of Type Strains, Phase IV (KMG-IV): sequencing the most valuable type-strain genomes for metagenomic binning, comparative biology and taxonomic classification.</title>
        <authorList>
            <person name="Goeker M."/>
        </authorList>
    </citation>
    <scope>NUCLEOTIDE SEQUENCE [LARGE SCALE GENOMIC DNA]</scope>
    <source>
        <strain evidence="2 3">YIM 65646</strain>
    </source>
</reference>
<feature type="domain" description="Helix-turn-helix" evidence="1">
    <location>
        <begin position="5"/>
        <end position="50"/>
    </location>
</feature>
<dbReference type="InterPro" id="IPR041657">
    <property type="entry name" value="HTH_17"/>
</dbReference>
<dbReference type="Proteomes" id="UP000548476">
    <property type="component" value="Unassembled WGS sequence"/>
</dbReference>
<dbReference type="RefSeq" id="WP_184786596.1">
    <property type="nucleotide sequence ID" value="NZ_BONT01000013.1"/>
</dbReference>
<name>A0A841FM88_9ACTN</name>
<dbReference type="Pfam" id="PF12728">
    <property type="entry name" value="HTH_17"/>
    <property type="match status" value="1"/>
</dbReference>
<dbReference type="AlphaFoldDB" id="A0A841FM88"/>
<dbReference type="NCBIfam" id="TIGR01764">
    <property type="entry name" value="excise"/>
    <property type="match status" value="1"/>
</dbReference>
<keyword evidence="3" id="KW-1185">Reference proteome</keyword>
<dbReference type="InterPro" id="IPR010093">
    <property type="entry name" value="SinI_DNA-bd"/>
</dbReference>